<evidence type="ECO:0000256" key="2">
    <source>
        <dbReference type="RuleBase" id="RU362119"/>
    </source>
</evidence>
<name>A0ABY0C003_9GAMM</name>
<evidence type="ECO:0000259" key="4">
    <source>
        <dbReference type="Pfam" id="PF02872"/>
    </source>
</evidence>
<dbReference type="EMBL" id="PIPN01000002">
    <property type="protein sequence ID" value="RUO30625.1"/>
    <property type="molecule type" value="Genomic_DNA"/>
</dbReference>
<feature type="domain" description="5'-Nucleotidase C-terminal" evidence="4">
    <location>
        <begin position="445"/>
        <end position="608"/>
    </location>
</feature>
<keyword evidence="6" id="KW-1185">Reference proteome</keyword>
<dbReference type="Gene3D" id="3.60.21.10">
    <property type="match status" value="1"/>
</dbReference>
<dbReference type="InterPro" id="IPR029052">
    <property type="entry name" value="Metallo-depent_PP-like"/>
</dbReference>
<evidence type="ECO:0000313" key="5">
    <source>
        <dbReference type="EMBL" id="RUO30625.1"/>
    </source>
</evidence>
<keyword evidence="2" id="KW-0378">Hydrolase</keyword>
<dbReference type="Proteomes" id="UP000287410">
    <property type="component" value="Unassembled WGS sequence"/>
</dbReference>
<dbReference type="PRINTS" id="PR01607">
    <property type="entry name" value="APYRASEFAMLY"/>
</dbReference>
<accession>A0ABY0C003</accession>
<organism evidence="5 6">
    <name type="scientific">Aliidiomarina sedimenti</name>
    <dbReference type="NCBI Taxonomy" id="1933879"/>
    <lineage>
        <taxon>Bacteria</taxon>
        <taxon>Pseudomonadati</taxon>
        <taxon>Pseudomonadota</taxon>
        <taxon>Gammaproteobacteria</taxon>
        <taxon>Alteromonadales</taxon>
        <taxon>Idiomarinaceae</taxon>
        <taxon>Aliidiomarina</taxon>
    </lineage>
</organism>
<sequence>MLVRTREPPSGEEILIMRHSVTRCIRIASMLWASMLLISCSSQTIESSEYEFSLQIAHINDTHSAFEPTPGQFSTPHRDVFNQWGGHPRLASRLQQHRLNAAEAGQPLLVLHGGDAWQGSAYFKLNEGQMNADILSRMQIDAMALGNHEFDLNNARLNDFISRVNFPLLAANIDASEDADLGQQTNLQPFTLFAFKRDQKRSVTPAEMTASLSDEVSRQHADGFTVVAVFGLVLDDMPTIAPNTGNVDFFDLTTSAQRTVDQLQAAGVDKVIALTHIGNALDVELASQVNGIDAIVGGHSHSLLGDFRNLALATSQRPYAERVSNPNGSTTTCIVQAGEYAQAAGLLHLSFDARGELTRCEGGNTLLSNAEWYQDQQRTVALDPSQSEAVHDFIGQQPNITVIDEDPALRQHIERTYQPALKEAYGDVIAHLASAISHLRRPGDNDSDQHGSRLAPLIAHAHYAFAAQPEVIAETGLQPDFALVGAGGIRSGLDAGELHEGIISLEVLPFASQLAVVPLAGSTVRQVLQETIEATLPEGAHAGRYPYGGMLRYQFVETQAGRHGELRQLDVNVGTLQQPDWQPLDDSRRYNVVVNSYLANGNDGWTSFYQAQREHSGRVDLAYHNGHLQAFPVDKVIASDGGYRPRYQGSALVCDDAEVRCNTDAVAVIEFMRRFPGQIQSATEPTVTLLRQ</sequence>
<dbReference type="InterPro" id="IPR006179">
    <property type="entry name" value="5_nucleotidase/apyrase"/>
</dbReference>
<comment type="similarity">
    <text evidence="2">Belongs to the 5'-nucleotidase family.</text>
</comment>
<feature type="domain" description="Calcineurin-like phosphoesterase" evidence="3">
    <location>
        <begin position="55"/>
        <end position="302"/>
    </location>
</feature>
<comment type="caution">
    <text evidence="5">The sequence shown here is derived from an EMBL/GenBank/DDBJ whole genome shotgun (WGS) entry which is preliminary data.</text>
</comment>
<proteinExistence type="inferred from homology"/>
<dbReference type="InterPro" id="IPR036907">
    <property type="entry name" value="5'-Nucleotdase_C_sf"/>
</dbReference>
<dbReference type="Pfam" id="PF00149">
    <property type="entry name" value="Metallophos"/>
    <property type="match status" value="1"/>
</dbReference>
<dbReference type="Gene3D" id="3.90.780.10">
    <property type="entry name" value="5'-Nucleotidase, C-terminal domain"/>
    <property type="match status" value="1"/>
</dbReference>
<protein>
    <submittedName>
        <fullName evidence="5">Bifunctional metallophosphatase/5'-nucleotidase</fullName>
    </submittedName>
</protein>
<dbReference type="SUPFAM" id="SSF55816">
    <property type="entry name" value="5'-nucleotidase (syn. UDP-sugar hydrolase), C-terminal domain"/>
    <property type="match status" value="1"/>
</dbReference>
<dbReference type="SUPFAM" id="SSF56300">
    <property type="entry name" value="Metallo-dependent phosphatases"/>
    <property type="match status" value="1"/>
</dbReference>
<dbReference type="InterPro" id="IPR008334">
    <property type="entry name" value="5'-Nucleotdase_C"/>
</dbReference>
<evidence type="ECO:0000313" key="6">
    <source>
        <dbReference type="Proteomes" id="UP000287410"/>
    </source>
</evidence>
<evidence type="ECO:0000256" key="1">
    <source>
        <dbReference type="ARBA" id="ARBA00022729"/>
    </source>
</evidence>
<dbReference type="PANTHER" id="PTHR11575">
    <property type="entry name" value="5'-NUCLEOTIDASE-RELATED"/>
    <property type="match status" value="1"/>
</dbReference>
<keyword evidence="1" id="KW-0732">Signal</keyword>
<keyword evidence="2" id="KW-0547">Nucleotide-binding</keyword>
<reference evidence="5 6" key="1">
    <citation type="journal article" date="2018" name="Front. Microbiol.">
        <title>Genome-Based Analysis Reveals the Taxonomy and Diversity of the Family Idiomarinaceae.</title>
        <authorList>
            <person name="Liu Y."/>
            <person name="Lai Q."/>
            <person name="Shao Z."/>
        </authorList>
    </citation>
    <scope>NUCLEOTIDE SEQUENCE [LARGE SCALE GENOMIC DNA]</scope>
    <source>
        <strain evidence="5 6">GBSy1</strain>
    </source>
</reference>
<dbReference type="Pfam" id="PF02872">
    <property type="entry name" value="5_nucleotid_C"/>
    <property type="match status" value="1"/>
</dbReference>
<dbReference type="InterPro" id="IPR004843">
    <property type="entry name" value="Calcineurin-like_PHP"/>
</dbReference>
<dbReference type="PANTHER" id="PTHR11575:SF24">
    <property type="entry name" value="5'-NUCLEOTIDASE"/>
    <property type="match status" value="1"/>
</dbReference>
<evidence type="ECO:0000259" key="3">
    <source>
        <dbReference type="Pfam" id="PF00149"/>
    </source>
</evidence>
<gene>
    <name evidence="5" type="ORF">CWE12_05080</name>
</gene>